<name>A0A833MZ76_9HYPH</name>
<dbReference type="AlphaFoldDB" id="A0A833MZ76"/>
<comment type="caution">
    <text evidence="1">The sequence shown here is derived from an EMBL/GenBank/DDBJ whole genome shotgun (WGS) entry which is preliminary data.</text>
</comment>
<evidence type="ECO:0000313" key="1">
    <source>
        <dbReference type="EMBL" id="KAB7782370.1"/>
    </source>
</evidence>
<organism evidence="1 2">
    <name type="scientific">Methylorubrum populi</name>
    <dbReference type="NCBI Taxonomy" id="223967"/>
    <lineage>
        <taxon>Bacteria</taxon>
        <taxon>Pseudomonadati</taxon>
        <taxon>Pseudomonadota</taxon>
        <taxon>Alphaproteobacteria</taxon>
        <taxon>Hyphomicrobiales</taxon>
        <taxon>Methylobacteriaceae</taxon>
        <taxon>Methylorubrum</taxon>
    </lineage>
</organism>
<sequence length="42" mass="4495">MIDGFERFQGIVPAIGAGPMPGRFVVASSRSESRKPPFGTML</sequence>
<accession>A0A833MZ76</accession>
<evidence type="ECO:0000313" key="2">
    <source>
        <dbReference type="Proteomes" id="UP000469949"/>
    </source>
</evidence>
<protein>
    <submittedName>
        <fullName evidence="1">Uncharacterized protein</fullName>
    </submittedName>
</protein>
<reference evidence="1 2" key="1">
    <citation type="submission" date="2019-10" db="EMBL/GenBank/DDBJ databases">
        <title>Draft Genome Sequence of the Caffeine Degrading Methylotroph Methylorubrum populi PINKEL.</title>
        <authorList>
            <person name="Dawson S.C."/>
            <person name="Zhang X."/>
            <person name="Wright M.E."/>
            <person name="Sharma G."/>
            <person name="Langner J.T."/>
            <person name="Ditty J.L."/>
            <person name="Subuyuj G.A."/>
        </authorList>
    </citation>
    <scope>NUCLEOTIDE SEQUENCE [LARGE SCALE GENOMIC DNA]</scope>
    <source>
        <strain evidence="1 2">Pinkel</strain>
    </source>
</reference>
<dbReference type="EMBL" id="WEKV01000020">
    <property type="protein sequence ID" value="KAB7782370.1"/>
    <property type="molecule type" value="Genomic_DNA"/>
</dbReference>
<proteinExistence type="predicted"/>
<dbReference type="Proteomes" id="UP000469949">
    <property type="component" value="Unassembled WGS sequence"/>
</dbReference>
<gene>
    <name evidence="1" type="ORF">F8B43_5125</name>
</gene>